<keyword evidence="3" id="KW-1185">Reference proteome</keyword>
<evidence type="ECO:0000313" key="4">
    <source>
        <dbReference type="WBParaSite" id="HNAJ_0000852401-mRNA-1"/>
    </source>
</evidence>
<dbReference type="OrthoDB" id="6271680at2759"/>
<evidence type="ECO:0000313" key="3">
    <source>
        <dbReference type="Proteomes" id="UP000278807"/>
    </source>
</evidence>
<organism evidence="4">
    <name type="scientific">Rodentolepis nana</name>
    <name type="common">Dwarf tapeworm</name>
    <name type="synonym">Hymenolepis nana</name>
    <dbReference type="NCBI Taxonomy" id="102285"/>
    <lineage>
        <taxon>Eukaryota</taxon>
        <taxon>Metazoa</taxon>
        <taxon>Spiralia</taxon>
        <taxon>Lophotrochozoa</taxon>
        <taxon>Platyhelminthes</taxon>
        <taxon>Cestoda</taxon>
        <taxon>Eucestoda</taxon>
        <taxon>Cyclophyllidea</taxon>
        <taxon>Hymenolepididae</taxon>
        <taxon>Rodentolepis</taxon>
    </lineage>
</organism>
<reference evidence="4" key="1">
    <citation type="submission" date="2017-02" db="UniProtKB">
        <authorList>
            <consortium name="WormBaseParasite"/>
        </authorList>
    </citation>
    <scope>IDENTIFICATION</scope>
</reference>
<dbReference type="AlphaFoldDB" id="A0A0R3TMH9"/>
<feature type="chain" id="PRO_5043131980" evidence="1">
    <location>
        <begin position="20"/>
        <end position="96"/>
    </location>
</feature>
<gene>
    <name evidence="2" type="ORF">HNAJ_LOCUS8520</name>
</gene>
<feature type="signal peptide" evidence="1">
    <location>
        <begin position="1"/>
        <end position="19"/>
    </location>
</feature>
<accession>A0A0R3TMH9</accession>
<dbReference type="Proteomes" id="UP000278807">
    <property type="component" value="Unassembled WGS sequence"/>
</dbReference>
<keyword evidence="1" id="KW-0732">Signal</keyword>
<protein>
    <submittedName>
        <fullName evidence="4">Corticotropin-releasing factor domain-containing protein</fullName>
    </submittedName>
</protein>
<sequence length="96" mass="11217">MFQPRLLLLLSIYVAIAASKPLKNQITRPRMPFRDSEDSELLDELEAERENEMQSPQFARIARVPMDFSFNSDLTLLRKMLGENRPQRHKLLAFGK</sequence>
<proteinExistence type="predicted"/>
<evidence type="ECO:0000256" key="1">
    <source>
        <dbReference type="SAM" id="SignalP"/>
    </source>
</evidence>
<name>A0A0R3TMH9_RODNA</name>
<evidence type="ECO:0000313" key="2">
    <source>
        <dbReference type="EMBL" id="VDO04501.1"/>
    </source>
</evidence>
<dbReference type="WBParaSite" id="HNAJ_0000852401-mRNA-1">
    <property type="protein sequence ID" value="HNAJ_0000852401-mRNA-1"/>
    <property type="gene ID" value="HNAJ_0000852401"/>
</dbReference>
<dbReference type="EMBL" id="UZAE01012311">
    <property type="protein sequence ID" value="VDO04501.1"/>
    <property type="molecule type" value="Genomic_DNA"/>
</dbReference>
<reference evidence="2 3" key="2">
    <citation type="submission" date="2018-11" db="EMBL/GenBank/DDBJ databases">
        <authorList>
            <consortium name="Pathogen Informatics"/>
        </authorList>
    </citation>
    <scope>NUCLEOTIDE SEQUENCE [LARGE SCALE GENOMIC DNA]</scope>
</reference>